<keyword evidence="3" id="KW-0238">DNA-binding</keyword>
<keyword evidence="2" id="KW-0235">DNA replication</keyword>
<dbReference type="Proteomes" id="UP000288805">
    <property type="component" value="Unassembled WGS sequence"/>
</dbReference>
<evidence type="ECO:0000256" key="3">
    <source>
        <dbReference type="ARBA" id="ARBA00023125"/>
    </source>
</evidence>
<dbReference type="PANTHER" id="PTHR12087:SF0">
    <property type="entry name" value="ORIGIN RECOGNITION COMPLEX SUBUNIT 4"/>
    <property type="match status" value="1"/>
</dbReference>
<feature type="domain" description="Origin recognition complex subunit 4 C-terminal" evidence="5">
    <location>
        <begin position="27"/>
        <end position="152"/>
    </location>
</feature>
<accession>A0A438C1B8</accession>
<keyword evidence="4" id="KW-0539">Nucleus</keyword>
<dbReference type="GO" id="GO:0006260">
    <property type="term" value="P:DNA replication"/>
    <property type="evidence" value="ECO:0007669"/>
    <property type="project" value="UniProtKB-KW"/>
</dbReference>
<evidence type="ECO:0000313" key="7">
    <source>
        <dbReference type="Proteomes" id="UP000288805"/>
    </source>
</evidence>
<proteinExistence type="predicted"/>
<dbReference type="AlphaFoldDB" id="A0A438C1B8"/>
<gene>
    <name evidence="6" type="primary">ORC4_2</name>
    <name evidence="6" type="ORF">CK203_070717</name>
</gene>
<dbReference type="GO" id="GO:0000808">
    <property type="term" value="C:origin recognition complex"/>
    <property type="evidence" value="ECO:0007669"/>
    <property type="project" value="InterPro"/>
</dbReference>
<dbReference type="GO" id="GO:0005634">
    <property type="term" value="C:nucleus"/>
    <property type="evidence" value="ECO:0007669"/>
    <property type="project" value="UniProtKB-SubCell"/>
</dbReference>
<dbReference type="GO" id="GO:0003677">
    <property type="term" value="F:DNA binding"/>
    <property type="evidence" value="ECO:0007669"/>
    <property type="project" value="UniProtKB-KW"/>
</dbReference>
<evidence type="ECO:0000256" key="2">
    <source>
        <dbReference type="ARBA" id="ARBA00022705"/>
    </source>
</evidence>
<reference evidence="6 7" key="1">
    <citation type="journal article" date="2018" name="PLoS Genet.">
        <title>Population sequencing reveals clonal diversity and ancestral inbreeding in the grapevine cultivar Chardonnay.</title>
        <authorList>
            <person name="Roach M.J."/>
            <person name="Johnson D.L."/>
            <person name="Bohlmann J."/>
            <person name="van Vuuren H.J."/>
            <person name="Jones S.J."/>
            <person name="Pretorius I.S."/>
            <person name="Schmidt S.A."/>
            <person name="Borneman A.R."/>
        </authorList>
    </citation>
    <scope>NUCLEOTIDE SEQUENCE [LARGE SCALE GENOMIC DNA]</scope>
    <source>
        <strain evidence="7">cv. Chardonnay</strain>
        <tissue evidence="6">Leaf</tissue>
    </source>
</reference>
<dbReference type="InterPro" id="IPR032705">
    <property type="entry name" value="ORC4_C"/>
</dbReference>
<evidence type="ECO:0000313" key="6">
    <source>
        <dbReference type="EMBL" id="RVW17021.1"/>
    </source>
</evidence>
<dbReference type="PANTHER" id="PTHR12087">
    <property type="entry name" value="ORIGIN RECOGNITION COMPLEX SUBUNIT 4"/>
    <property type="match status" value="1"/>
</dbReference>
<dbReference type="EMBL" id="QGNW01002582">
    <property type="protein sequence ID" value="RVW17021.1"/>
    <property type="molecule type" value="Genomic_DNA"/>
</dbReference>
<comment type="caution">
    <text evidence="6">The sequence shown here is derived from an EMBL/GenBank/DDBJ whole genome shotgun (WGS) entry which is preliminary data.</text>
</comment>
<dbReference type="Pfam" id="PF14629">
    <property type="entry name" value="ORC4_C"/>
    <property type="match status" value="1"/>
</dbReference>
<sequence>MALPFGFPKSESIFNLFKQIAPFWNSYILVCMKRLEVKEQNSYNFNSVMKEYKGIHDAYQTSDYYARNVCLRVCMNENYVSKIEFNIKMTHVCVPFQLIIPACNNKFWSQLLQAFEHLVQRELICFMDNRGNNQSIEFRAVKLLISSHELYQGLKSYRSCPVSSYKIVCHSAEAGGPMKVIDGRSALWVSEEKVKVAVCSNFFWMF</sequence>
<organism evidence="6 7">
    <name type="scientific">Vitis vinifera</name>
    <name type="common">Grape</name>
    <dbReference type="NCBI Taxonomy" id="29760"/>
    <lineage>
        <taxon>Eukaryota</taxon>
        <taxon>Viridiplantae</taxon>
        <taxon>Streptophyta</taxon>
        <taxon>Embryophyta</taxon>
        <taxon>Tracheophyta</taxon>
        <taxon>Spermatophyta</taxon>
        <taxon>Magnoliopsida</taxon>
        <taxon>eudicotyledons</taxon>
        <taxon>Gunneridae</taxon>
        <taxon>Pentapetalae</taxon>
        <taxon>rosids</taxon>
        <taxon>Vitales</taxon>
        <taxon>Vitaceae</taxon>
        <taxon>Viteae</taxon>
        <taxon>Vitis</taxon>
    </lineage>
</organism>
<evidence type="ECO:0000256" key="4">
    <source>
        <dbReference type="ARBA" id="ARBA00023242"/>
    </source>
</evidence>
<dbReference type="InterPro" id="IPR016527">
    <property type="entry name" value="ORC4"/>
</dbReference>
<protein>
    <submittedName>
        <fullName evidence="6">Origin of replication complex subunit 4</fullName>
    </submittedName>
</protein>
<name>A0A438C1B8_VITVI</name>
<evidence type="ECO:0000259" key="5">
    <source>
        <dbReference type="Pfam" id="PF14629"/>
    </source>
</evidence>
<evidence type="ECO:0000256" key="1">
    <source>
        <dbReference type="ARBA" id="ARBA00004123"/>
    </source>
</evidence>
<comment type="subcellular location">
    <subcellularLocation>
        <location evidence="1">Nucleus</location>
    </subcellularLocation>
</comment>